<dbReference type="Pfam" id="PF16901">
    <property type="entry name" value="DAO_C"/>
    <property type="match status" value="1"/>
</dbReference>
<organism evidence="15 16">
    <name type="scientific">Candida verbasci</name>
    <dbReference type="NCBI Taxonomy" id="1227364"/>
    <lineage>
        <taxon>Eukaryota</taxon>
        <taxon>Fungi</taxon>
        <taxon>Dikarya</taxon>
        <taxon>Ascomycota</taxon>
        <taxon>Saccharomycotina</taxon>
        <taxon>Pichiomycetes</taxon>
        <taxon>Debaryomycetaceae</taxon>
        <taxon>Candida/Lodderomyces clade</taxon>
        <taxon>Candida</taxon>
    </lineage>
</organism>
<dbReference type="GO" id="GO:0004368">
    <property type="term" value="F:glycerol-3-phosphate dehydrogenase (quinone) activity"/>
    <property type="evidence" value="ECO:0007669"/>
    <property type="project" value="UniProtKB-EC"/>
</dbReference>
<protein>
    <recommendedName>
        <fullName evidence="11">Glycerol-3-phosphate dehydrogenase</fullName>
        <ecNumber evidence="11">1.1.5.3</ecNumber>
    </recommendedName>
</protein>
<evidence type="ECO:0000256" key="3">
    <source>
        <dbReference type="ARBA" id="ARBA00005157"/>
    </source>
</evidence>
<keyword evidence="5 11" id="KW-0285">Flavoprotein</keyword>
<feature type="domain" description="Alpha-glycerophosphate oxidase C-terminal" evidence="14">
    <location>
        <begin position="473"/>
        <end position="619"/>
    </location>
</feature>
<dbReference type="InterPro" id="IPR031656">
    <property type="entry name" value="DAO_C"/>
</dbReference>
<evidence type="ECO:0000256" key="7">
    <source>
        <dbReference type="ARBA" id="ARBA00022946"/>
    </source>
</evidence>
<keyword evidence="8 11" id="KW-0560">Oxidoreductase</keyword>
<dbReference type="SUPFAM" id="SSF54373">
    <property type="entry name" value="FAD-linked reductases, C-terminal domain"/>
    <property type="match status" value="1"/>
</dbReference>
<evidence type="ECO:0000256" key="1">
    <source>
        <dbReference type="ARBA" id="ARBA00001974"/>
    </source>
</evidence>
<dbReference type="Gene3D" id="3.30.9.10">
    <property type="entry name" value="D-Amino Acid Oxidase, subunit A, domain 2"/>
    <property type="match status" value="1"/>
</dbReference>
<comment type="cofactor">
    <cofactor evidence="1 11">
        <name>FAD</name>
        <dbReference type="ChEBI" id="CHEBI:57692"/>
    </cofactor>
</comment>
<dbReference type="GO" id="GO:0005739">
    <property type="term" value="C:mitochondrion"/>
    <property type="evidence" value="ECO:0007669"/>
    <property type="project" value="UniProtKB-SubCell"/>
</dbReference>
<dbReference type="InterPro" id="IPR038299">
    <property type="entry name" value="DAO_C_sf"/>
</dbReference>
<dbReference type="GO" id="GO:0006072">
    <property type="term" value="P:glycerol-3-phosphate metabolic process"/>
    <property type="evidence" value="ECO:0007669"/>
    <property type="project" value="UniProtKB-UniRule"/>
</dbReference>
<dbReference type="FunFam" id="1.10.8.870:FF:000005">
    <property type="entry name" value="Glycerol-3-phosphate dehydrogenase"/>
    <property type="match status" value="1"/>
</dbReference>
<evidence type="ECO:0000256" key="8">
    <source>
        <dbReference type="ARBA" id="ARBA00023002"/>
    </source>
</evidence>
<dbReference type="InterPro" id="IPR036188">
    <property type="entry name" value="FAD/NAD-bd_sf"/>
</dbReference>
<evidence type="ECO:0000256" key="12">
    <source>
        <dbReference type="SAM" id="Phobius"/>
    </source>
</evidence>
<comment type="subcellular location">
    <subcellularLocation>
        <location evidence="2">Mitochondrion</location>
    </subcellularLocation>
</comment>
<name>A0A9W4TXX5_9ASCO</name>
<evidence type="ECO:0000256" key="10">
    <source>
        <dbReference type="ARBA" id="ARBA00049055"/>
    </source>
</evidence>
<dbReference type="PANTHER" id="PTHR11985:SF15">
    <property type="entry name" value="GLYCEROL-3-PHOSPHATE DEHYDROGENASE, MITOCHONDRIAL"/>
    <property type="match status" value="1"/>
</dbReference>
<dbReference type="OrthoDB" id="264015at2759"/>
<dbReference type="EC" id="1.1.5.3" evidence="11"/>
<feature type="domain" description="FAD dependent oxidoreductase" evidence="13">
    <location>
        <begin position="69"/>
        <end position="417"/>
    </location>
</feature>
<evidence type="ECO:0000256" key="5">
    <source>
        <dbReference type="ARBA" id="ARBA00022630"/>
    </source>
</evidence>
<keyword evidence="9" id="KW-0496">Mitochondrion</keyword>
<evidence type="ECO:0000256" key="4">
    <source>
        <dbReference type="ARBA" id="ARBA00007330"/>
    </source>
</evidence>
<dbReference type="InterPro" id="IPR006076">
    <property type="entry name" value="FAD-dep_OxRdtase"/>
</dbReference>
<comment type="caution">
    <text evidence="15">The sequence shown here is derived from an EMBL/GenBank/DDBJ whole genome shotgun (WGS) entry which is preliminary data.</text>
</comment>
<keyword evidence="12" id="KW-0472">Membrane</keyword>
<dbReference type="PROSITE" id="PS00977">
    <property type="entry name" value="FAD_G3PDH_1"/>
    <property type="match status" value="1"/>
</dbReference>
<dbReference type="FunFam" id="3.30.9.10:FF:000037">
    <property type="entry name" value="Glycerol-3-phosphate dehydrogenase"/>
    <property type="match status" value="1"/>
</dbReference>
<dbReference type="Gene3D" id="1.10.8.870">
    <property type="entry name" value="Alpha-glycerophosphate oxidase, cap domain"/>
    <property type="match status" value="1"/>
</dbReference>
<evidence type="ECO:0000256" key="6">
    <source>
        <dbReference type="ARBA" id="ARBA00022827"/>
    </source>
</evidence>
<evidence type="ECO:0000256" key="9">
    <source>
        <dbReference type="ARBA" id="ARBA00023128"/>
    </source>
</evidence>
<comment type="catalytic activity">
    <reaction evidence="10 11">
        <text>a quinone + sn-glycerol 3-phosphate = dihydroxyacetone phosphate + a quinol</text>
        <dbReference type="Rhea" id="RHEA:18977"/>
        <dbReference type="ChEBI" id="CHEBI:24646"/>
        <dbReference type="ChEBI" id="CHEBI:57597"/>
        <dbReference type="ChEBI" id="CHEBI:57642"/>
        <dbReference type="ChEBI" id="CHEBI:132124"/>
        <dbReference type="EC" id="1.1.5.3"/>
    </reaction>
</comment>
<dbReference type="PROSITE" id="PS00978">
    <property type="entry name" value="FAD_G3PDH_2"/>
    <property type="match status" value="1"/>
</dbReference>
<evidence type="ECO:0000313" key="15">
    <source>
        <dbReference type="EMBL" id="CAI5759200.1"/>
    </source>
</evidence>
<keyword evidence="16" id="KW-1185">Reference proteome</keyword>
<dbReference type="InterPro" id="IPR000447">
    <property type="entry name" value="G3P_DH_FAD-dep"/>
</dbReference>
<keyword evidence="6" id="KW-0274">FAD</keyword>
<evidence type="ECO:0000259" key="14">
    <source>
        <dbReference type="Pfam" id="PF16901"/>
    </source>
</evidence>
<comment type="similarity">
    <text evidence="4 11">Belongs to the FAD-dependent glycerol-3-phosphate dehydrogenase family.</text>
</comment>
<keyword evidence="12" id="KW-0812">Transmembrane</keyword>
<evidence type="ECO:0000256" key="11">
    <source>
        <dbReference type="RuleBase" id="RU361217"/>
    </source>
</evidence>
<evidence type="ECO:0000256" key="2">
    <source>
        <dbReference type="ARBA" id="ARBA00004173"/>
    </source>
</evidence>
<gene>
    <name evidence="15" type="ORF">CANVERA_P3709</name>
</gene>
<feature type="transmembrane region" description="Helical" evidence="12">
    <location>
        <begin position="12"/>
        <end position="30"/>
    </location>
</feature>
<accession>A0A9W4TXX5</accession>
<sequence>MSRFLKSGFAKSILAAGTLVGGTIIYLDFIQPKKPSQLVTSYKPLTKEFKAPPTRSELIDNLKKTANFDVLIIGGGAVGSGTAVDAATRGLNVCLLEKTDFGSGTSSKSTKMAHGGVRYLEKAIFQLSKAQLDLVIEALNERGNMLRTAPHLCEVLPIMIPVYNWWQVPYFFAGCKMYDWFAGKQNLRSSTIFSTEQASAIAPMMDTSNLKAGCVYHDGTFNDTRMNVTLALTAIDNGATVLNYFNVEQLLKDKHGKLIGVKAKDLETNEEFDIKATSVVNATGPFVDKILEMDEDPQGLPPKTEQKPRMVVPSSGVHVVLPEYYCPQNMGLLDPSTSDGRVMFFLPWQGKVLAGTTDTPLKKVPENPTPTEEEIQDIINEMQKYLVFPIERKDVLSAWSGIRPLVRDPSTVPKDQESTGSTEGLVRSHLLYPTESGLVTISGGKWTTYREMAEETVNYLVEHFDYNKNLKSCQTNDLILLGGENYTKNYSARLIHEYKIPLKLAKHLSHNYGSRAAGILELYTKNDRNKLPVTLAATKEFEPSLEAVTDRNNLSYQSFDEPFTIAELKYSLKYEYPRTPVDFLARRTRLAFLNAREAMQAIDGVVELMSQELNWDNETEQKMRKDARNYIGNMGISPKKFDVEEFKVQ</sequence>
<proteinExistence type="inferred from homology"/>
<evidence type="ECO:0000259" key="13">
    <source>
        <dbReference type="Pfam" id="PF01266"/>
    </source>
</evidence>
<comment type="pathway">
    <text evidence="3">Polyol metabolism; glycerol degradation via glycerol kinase pathway; glycerone phosphate from sn-glycerol 3-phosphate (anaerobic route): step 1/1.</text>
</comment>
<evidence type="ECO:0000313" key="16">
    <source>
        <dbReference type="Proteomes" id="UP001152885"/>
    </source>
</evidence>
<dbReference type="PRINTS" id="PR01001">
    <property type="entry name" value="FADG3PDH"/>
</dbReference>
<dbReference type="AlphaFoldDB" id="A0A9W4TXX5"/>
<dbReference type="PANTHER" id="PTHR11985">
    <property type="entry name" value="GLYCEROL-3-PHOSPHATE DEHYDROGENASE"/>
    <property type="match status" value="1"/>
</dbReference>
<dbReference type="Proteomes" id="UP001152885">
    <property type="component" value="Unassembled WGS sequence"/>
</dbReference>
<keyword evidence="12" id="KW-1133">Transmembrane helix</keyword>
<dbReference type="Gene3D" id="3.50.50.60">
    <property type="entry name" value="FAD/NAD(P)-binding domain"/>
    <property type="match status" value="1"/>
</dbReference>
<dbReference type="SUPFAM" id="SSF51905">
    <property type="entry name" value="FAD/NAD(P)-binding domain"/>
    <property type="match status" value="1"/>
</dbReference>
<reference evidence="15" key="1">
    <citation type="submission" date="2022-12" db="EMBL/GenBank/DDBJ databases">
        <authorList>
            <person name="Brejova B."/>
        </authorList>
    </citation>
    <scope>NUCLEOTIDE SEQUENCE</scope>
</reference>
<keyword evidence="7" id="KW-0809">Transit peptide</keyword>
<dbReference type="EMBL" id="CANTUO010000004">
    <property type="protein sequence ID" value="CAI5759200.1"/>
    <property type="molecule type" value="Genomic_DNA"/>
</dbReference>
<dbReference type="Pfam" id="PF01266">
    <property type="entry name" value="DAO"/>
    <property type="match status" value="1"/>
</dbReference>